<evidence type="ECO:0000313" key="8">
    <source>
        <dbReference type="Proteomes" id="UP000007879"/>
    </source>
</evidence>
<dbReference type="eggNOG" id="ENOG502S48I">
    <property type="taxonomic scope" value="Eukaryota"/>
</dbReference>
<comment type="subcellular location">
    <subcellularLocation>
        <location evidence="1">Membrane</location>
        <topology evidence="1">Multi-pass membrane protein</topology>
    </subcellularLocation>
</comment>
<feature type="transmembrane region" description="Helical" evidence="6">
    <location>
        <begin position="235"/>
        <end position="254"/>
    </location>
</feature>
<evidence type="ECO:0008006" key="9">
    <source>
        <dbReference type="Google" id="ProtNLM"/>
    </source>
</evidence>
<protein>
    <recommendedName>
        <fullName evidence="9">Prenyltransferase</fullName>
    </recommendedName>
</protein>
<keyword evidence="2 6" id="KW-0812">Transmembrane</keyword>
<feature type="transmembrane region" description="Helical" evidence="6">
    <location>
        <begin position="166"/>
        <end position="189"/>
    </location>
</feature>
<keyword evidence="3 6" id="KW-1133">Transmembrane helix</keyword>
<feature type="transmembrane region" description="Helical" evidence="6">
    <location>
        <begin position="112"/>
        <end position="134"/>
    </location>
</feature>
<gene>
    <name evidence="7" type="primary">100640545</name>
</gene>
<accession>A0A1X7UL21</accession>
<feature type="region of interest" description="Disordered" evidence="5">
    <location>
        <begin position="1"/>
        <end position="20"/>
    </location>
</feature>
<evidence type="ECO:0000256" key="5">
    <source>
        <dbReference type="SAM" id="MobiDB-lite"/>
    </source>
</evidence>
<dbReference type="Gene3D" id="1.10.357.140">
    <property type="entry name" value="UbiA prenyltransferase"/>
    <property type="match status" value="1"/>
</dbReference>
<evidence type="ECO:0000256" key="2">
    <source>
        <dbReference type="ARBA" id="ARBA00022692"/>
    </source>
</evidence>
<dbReference type="GO" id="GO:0016020">
    <property type="term" value="C:membrane"/>
    <property type="evidence" value="ECO:0007669"/>
    <property type="project" value="UniProtKB-SubCell"/>
</dbReference>
<proteinExistence type="predicted"/>
<keyword evidence="8" id="KW-1185">Reference proteome</keyword>
<dbReference type="InterPro" id="IPR044878">
    <property type="entry name" value="UbiA_sf"/>
</dbReference>
<dbReference type="EnsemblMetazoa" id="Aqu2.1.28675_001">
    <property type="protein sequence ID" value="Aqu2.1.28675_001"/>
    <property type="gene ID" value="Aqu2.1.28675"/>
</dbReference>
<dbReference type="OrthoDB" id="10265110at2759"/>
<evidence type="ECO:0000256" key="6">
    <source>
        <dbReference type="SAM" id="Phobius"/>
    </source>
</evidence>
<sequence>MQRVKRNVNEEKSPHEGENGSYSALNPFRWVQFLTERAPPIVFFLLASGPCLSGLQIVEGRIEWIKFLFALFAELVLLLTVRIMDDVKDYELDCKIHPERPLPRGLLKYDDVVVAINLVLAAMILYAVILGVWFSPSAGITFGIQVFYSFLMYIEFGIGEWLEPRVFLYAVTHQVSIYFGAWFICALAGAPWYSWSGFLLGSVAFSGFFTYEICRKLDPTLPLKKGTYLVVYGKWITFLVVCVTVLVGVVSSYFLHIHWLLWPMEAFMILSLLVLFLIQKPVPKTKTHKPVEALAIIYILLHMWAGFIASFW</sequence>
<dbReference type="Pfam" id="PF01040">
    <property type="entry name" value="UbiA"/>
    <property type="match status" value="1"/>
</dbReference>
<evidence type="ECO:0000313" key="7">
    <source>
        <dbReference type="EnsemblMetazoa" id="Aqu2.1.28675_001"/>
    </source>
</evidence>
<feature type="transmembrane region" description="Helical" evidence="6">
    <location>
        <begin position="260"/>
        <end position="278"/>
    </location>
</feature>
<keyword evidence="4 6" id="KW-0472">Membrane</keyword>
<dbReference type="AlphaFoldDB" id="A0A1X7UL21"/>
<feature type="transmembrane region" description="Helical" evidence="6">
    <location>
        <begin position="140"/>
        <end position="159"/>
    </location>
</feature>
<dbReference type="KEGG" id="aqu:100640545"/>
<dbReference type="EnsemblMetazoa" id="XM_003387404.3">
    <property type="protein sequence ID" value="XP_003387452.1"/>
    <property type="gene ID" value="LOC100640545"/>
</dbReference>
<organism evidence="7">
    <name type="scientific">Amphimedon queenslandica</name>
    <name type="common">Sponge</name>
    <dbReference type="NCBI Taxonomy" id="400682"/>
    <lineage>
        <taxon>Eukaryota</taxon>
        <taxon>Metazoa</taxon>
        <taxon>Porifera</taxon>
        <taxon>Demospongiae</taxon>
        <taxon>Heteroscleromorpha</taxon>
        <taxon>Haplosclerida</taxon>
        <taxon>Niphatidae</taxon>
        <taxon>Amphimedon</taxon>
    </lineage>
</organism>
<dbReference type="Proteomes" id="UP000007879">
    <property type="component" value="Unassembled WGS sequence"/>
</dbReference>
<reference evidence="7" key="2">
    <citation type="submission" date="2017-05" db="UniProtKB">
        <authorList>
            <consortium name="EnsemblMetazoa"/>
        </authorList>
    </citation>
    <scope>IDENTIFICATION</scope>
</reference>
<dbReference type="GO" id="GO:0016765">
    <property type="term" value="F:transferase activity, transferring alkyl or aryl (other than methyl) groups"/>
    <property type="evidence" value="ECO:0007669"/>
    <property type="project" value="InterPro"/>
</dbReference>
<name>A0A1X7UL21_AMPQE</name>
<evidence type="ECO:0000256" key="3">
    <source>
        <dbReference type="ARBA" id="ARBA00022989"/>
    </source>
</evidence>
<evidence type="ECO:0000256" key="1">
    <source>
        <dbReference type="ARBA" id="ARBA00004141"/>
    </source>
</evidence>
<feature type="transmembrane region" description="Helical" evidence="6">
    <location>
        <begin position="195"/>
        <end position="214"/>
    </location>
</feature>
<dbReference type="InParanoid" id="A0A1X7UL21"/>
<feature type="compositionally biased region" description="Basic and acidic residues" evidence="5">
    <location>
        <begin position="7"/>
        <end position="18"/>
    </location>
</feature>
<dbReference type="InterPro" id="IPR000537">
    <property type="entry name" value="UbiA_prenyltransferase"/>
</dbReference>
<feature type="transmembrane region" description="Helical" evidence="6">
    <location>
        <begin position="290"/>
        <end position="311"/>
    </location>
</feature>
<reference evidence="8" key="1">
    <citation type="journal article" date="2010" name="Nature">
        <title>The Amphimedon queenslandica genome and the evolution of animal complexity.</title>
        <authorList>
            <person name="Srivastava M."/>
            <person name="Simakov O."/>
            <person name="Chapman J."/>
            <person name="Fahey B."/>
            <person name="Gauthier M.E."/>
            <person name="Mitros T."/>
            <person name="Richards G.S."/>
            <person name="Conaco C."/>
            <person name="Dacre M."/>
            <person name="Hellsten U."/>
            <person name="Larroux C."/>
            <person name="Putnam N.H."/>
            <person name="Stanke M."/>
            <person name="Adamska M."/>
            <person name="Darling A."/>
            <person name="Degnan S.M."/>
            <person name="Oakley T.H."/>
            <person name="Plachetzki D.C."/>
            <person name="Zhai Y."/>
            <person name="Adamski M."/>
            <person name="Calcino A."/>
            <person name="Cummins S.F."/>
            <person name="Goodstein D.M."/>
            <person name="Harris C."/>
            <person name="Jackson D.J."/>
            <person name="Leys S.P."/>
            <person name="Shu S."/>
            <person name="Woodcroft B.J."/>
            <person name="Vervoort M."/>
            <person name="Kosik K.S."/>
            <person name="Manning G."/>
            <person name="Degnan B.M."/>
            <person name="Rokhsar D.S."/>
        </authorList>
    </citation>
    <scope>NUCLEOTIDE SEQUENCE [LARGE SCALE GENOMIC DNA]</scope>
</reference>
<evidence type="ECO:0000256" key="4">
    <source>
        <dbReference type="ARBA" id="ARBA00023136"/>
    </source>
</evidence>